<evidence type="ECO:0000313" key="3">
    <source>
        <dbReference type="EMBL" id="GEP53983.1"/>
    </source>
</evidence>
<accession>A0A512N4W1</accession>
<dbReference type="AlphaFoldDB" id="A0A512N4W1"/>
<evidence type="ECO:0000259" key="2">
    <source>
        <dbReference type="Pfam" id="PF01370"/>
    </source>
</evidence>
<feature type="transmembrane region" description="Helical" evidence="1">
    <location>
        <begin position="13"/>
        <end position="31"/>
    </location>
</feature>
<comment type="caution">
    <text evidence="3">The sequence shown here is derived from an EMBL/GenBank/DDBJ whole genome shotgun (WGS) entry which is preliminary data.</text>
</comment>
<keyword evidence="1" id="KW-0472">Membrane</keyword>
<feature type="domain" description="NAD-dependent epimerase/dehydratase" evidence="2">
    <location>
        <begin position="13"/>
        <end position="252"/>
    </location>
</feature>
<dbReference type="Proteomes" id="UP000321058">
    <property type="component" value="Unassembled WGS sequence"/>
</dbReference>
<organism evidence="3 4">
    <name type="scientific">Reyranella soli</name>
    <dbReference type="NCBI Taxonomy" id="1230389"/>
    <lineage>
        <taxon>Bacteria</taxon>
        <taxon>Pseudomonadati</taxon>
        <taxon>Pseudomonadota</taxon>
        <taxon>Alphaproteobacteria</taxon>
        <taxon>Hyphomicrobiales</taxon>
        <taxon>Reyranellaceae</taxon>
        <taxon>Reyranella</taxon>
    </lineage>
</organism>
<gene>
    <name evidence="3" type="primary">fcl_1</name>
    <name evidence="3" type="ORF">RSO01_11490</name>
</gene>
<dbReference type="Gene3D" id="3.40.50.720">
    <property type="entry name" value="NAD(P)-binding Rossmann-like Domain"/>
    <property type="match status" value="1"/>
</dbReference>
<dbReference type="PANTHER" id="PTHR43238:SF1">
    <property type="entry name" value="GDP-L-FUCOSE SYNTHASE"/>
    <property type="match status" value="1"/>
</dbReference>
<reference evidence="3 4" key="1">
    <citation type="submission" date="2019-07" db="EMBL/GenBank/DDBJ databases">
        <title>Whole genome shotgun sequence of Reyranella soli NBRC 108950.</title>
        <authorList>
            <person name="Hosoyama A."/>
            <person name="Uohara A."/>
            <person name="Ohji S."/>
            <person name="Ichikawa N."/>
        </authorList>
    </citation>
    <scope>NUCLEOTIDE SEQUENCE [LARGE SCALE GENOMIC DNA]</scope>
    <source>
        <strain evidence="3 4">NBRC 108950</strain>
    </source>
</reference>
<keyword evidence="1" id="KW-1133">Transmembrane helix</keyword>
<dbReference type="PANTHER" id="PTHR43238">
    <property type="entry name" value="GDP-L-FUCOSE SYNTHASE"/>
    <property type="match status" value="1"/>
</dbReference>
<sequence>MIGGEMDFTGKKVLIAGGAGFIGTNLALALARRGAQLRLTIHEKPLQTTIPGAEVVTLDLRQPEHCARAVEGVDYVFLCAAHTSGAAVIRTTPLVHITPNVLINTLMLEAAHRARVARFCFISSGAAYPPTADRPVREDEMFDGDPHEVYFAAGWMKRYAEVLCRTYAEKIPNPMPTAVVRPSNVYGPYDKFDFAVSHVTAALIRRVVERHSPLEVWGNGQDIRDLVYVDDFIEGLLTAFATDRPYIAVNICAGAGHSVREILEKILKVDGYDSADIRYDPSRPSTIPVRLMDNTLARELGFVARTSLEDGLRRTLEWYRNNRTTSP</sequence>
<keyword evidence="4" id="KW-1185">Reference proteome</keyword>
<dbReference type="EMBL" id="BKAJ01000020">
    <property type="protein sequence ID" value="GEP53983.1"/>
    <property type="molecule type" value="Genomic_DNA"/>
</dbReference>
<dbReference type="SUPFAM" id="SSF51735">
    <property type="entry name" value="NAD(P)-binding Rossmann-fold domains"/>
    <property type="match status" value="1"/>
</dbReference>
<evidence type="ECO:0000313" key="4">
    <source>
        <dbReference type="Proteomes" id="UP000321058"/>
    </source>
</evidence>
<dbReference type="InterPro" id="IPR036291">
    <property type="entry name" value="NAD(P)-bd_dom_sf"/>
</dbReference>
<dbReference type="InterPro" id="IPR001509">
    <property type="entry name" value="Epimerase_deHydtase"/>
</dbReference>
<proteinExistence type="predicted"/>
<protein>
    <submittedName>
        <fullName evidence="3">GDP-L-fucose synthase</fullName>
    </submittedName>
</protein>
<name>A0A512N4W1_9HYPH</name>
<dbReference type="GO" id="GO:0050577">
    <property type="term" value="F:GDP-L-fucose synthase activity"/>
    <property type="evidence" value="ECO:0007669"/>
    <property type="project" value="TreeGrafter"/>
</dbReference>
<keyword evidence="1" id="KW-0812">Transmembrane</keyword>
<dbReference type="OrthoDB" id="9801785at2"/>
<dbReference type="Gene3D" id="3.90.25.10">
    <property type="entry name" value="UDP-galactose 4-epimerase, domain 1"/>
    <property type="match status" value="1"/>
</dbReference>
<dbReference type="Pfam" id="PF01370">
    <property type="entry name" value="Epimerase"/>
    <property type="match status" value="1"/>
</dbReference>
<evidence type="ECO:0000256" key="1">
    <source>
        <dbReference type="SAM" id="Phobius"/>
    </source>
</evidence>